<dbReference type="PROSITE" id="PS00636">
    <property type="entry name" value="DNAJ_1"/>
    <property type="match status" value="1"/>
</dbReference>
<dbReference type="InterPro" id="IPR001623">
    <property type="entry name" value="DnaJ_domain"/>
</dbReference>
<feature type="domain" description="ShKT" evidence="4">
    <location>
        <begin position="450"/>
        <end position="487"/>
    </location>
</feature>
<feature type="domain" description="ShKT" evidence="4">
    <location>
        <begin position="361"/>
        <end position="395"/>
    </location>
</feature>
<dbReference type="CDD" id="cd06257">
    <property type="entry name" value="DnaJ"/>
    <property type="match status" value="1"/>
</dbReference>
<keyword evidence="2" id="KW-0732">Signal</keyword>
<keyword evidence="6" id="KW-1185">Reference proteome</keyword>
<dbReference type="EMBL" id="JWZX01001394">
    <property type="protein sequence ID" value="KOO33886.1"/>
    <property type="molecule type" value="Genomic_DNA"/>
</dbReference>
<dbReference type="PANTHER" id="PTHR21724:SF109">
    <property type="entry name" value="SHKT DOMAIN-CONTAINING PROTEIN"/>
    <property type="match status" value="1"/>
</dbReference>
<dbReference type="GO" id="GO:0006508">
    <property type="term" value="P:proteolysis"/>
    <property type="evidence" value="ECO:0007669"/>
    <property type="project" value="UniProtKB-KW"/>
</dbReference>
<dbReference type="InterPro" id="IPR018253">
    <property type="entry name" value="DnaJ_domain_CS"/>
</dbReference>
<keyword evidence="5" id="KW-0645">Protease</keyword>
<dbReference type="Pfam" id="PF01549">
    <property type="entry name" value="ShK"/>
    <property type="match status" value="7"/>
</dbReference>
<evidence type="ECO:0000256" key="2">
    <source>
        <dbReference type="SAM" id="SignalP"/>
    </source>
</evidence>
<dbReference type="PANTHER" id="PTHR21724">
    <property type="entry name" value="SHKT DOMAIN-CONTAINING PROTEIN"/>
    <property type="match status" value="1"/>
</dbReference>
<feature type="signal peptide" evidence="2">
    <location>
        <begin position="1"/>
        <end position="17"/>
    </location>
</feature>
<feature type="region of interest" description="Disordered" evidence="1">
    <location>
        <begin position="85"/>
        <end position="116"/>
    </location>
</feature>
<dbReference type="Gene3D" id="1.10.287.110">
    <property type="entry name" value="DnaJ domain"/>
    <property type="match status" value="1"/>
</dbReference>
<gene>
    <name evidence="5" type="ORF">Ctob_010551</name>
</gene>
<dbReference type="PRINTS" id="PR00625">
    <property type="entry name" value="JDOMAIN"/>
</dbReference>
<dbReference type="InterPro" id="IPR036869">
    <property type="entry name" value="J_dom_sf"/>
</dbReference>
<protein>
    <submittedName>
        <fullName evidence="5">Blastula protease 10</fullName>
    </submittedName>
</protein>
<evidence type="ECO:0000313" key="6">
    <source>
        <dbReference type="Proteomes" id="UP000037460"/>
    </source>
</evidence>
<dbReference type="OrthoDB" id="291007at2759"/>
<dbReference type="Pfam" id="PF00226">
    <property type="entry name" value="DnaJ"/>
    <property type="match status" value="1"/>
</dbReference>
<evidence type="ECO:0000313" key="5">
    <source>
        <dbReference type="EMBL" id="KOO33886.1"/>
    </source>
</evidence>
<feature type="domain" description="J" evidence="3">
    <location>
        <begin position="20"/>
        <end position="88"/>
    </location>
</feature>
<proteinExistence type="predicted"/>
<name>A0A0M0K4U5_9EUKA</name>
<sequence length="656" mass="72275">MRHAWSALLLACVCAAAEDTHYDVLGVKRDVSPATLKKAYYGLARSLHPDKVTDPVAKAEAELQFKRVADAYSILSDETTRKAYDYEISSPRHQQRDVEEKQRMRKQTAGQASPLDGVREVVSSLDELADLTEGKAGKLTRHVLIALHDTREAACVEQMRNINFPEPFIGMSQEWHGVKWSDIIVVARHNVGPSLASGRPSTVLSAYEKEVGPATRGTRGVRMPRCPTIIFQSRGERLGRGAAHGDSPSSDTAFYTWVFSFLQVPLTIRSEYPSKVRINWIHGSEVKELFVLAPQGSVERMVYLSHTLHAERIDRKGTHISDNTSLLIFRVTNRSEMGDCKSNRRYMHENCKRSCGLCGSCFDNATTCALWKANGECETNAAYMRTACAFSCGFCDGVAGGGTADADAAPCVDDLSDCLLWAASGECKSNEEYMGAHCRRACGKCGTGECEDDKDKKAHCALWASQGECIQNARFMSKTCRRSCGLCGDGASGEVATSSMCEDAHKRDGECGRWASAGNCETNKAWMHEHCKRSCGLCDCADLAPKGCIDWKIDQQCTRNRRFMVKHCFKSCGWCGKLEVDAGKDACYNEDIKCETWVKDAPEVACEDKLSTDCPVLARSNEACETGFMKENCALSCGRCGKRPAPSQRARGKEEL</sequence>
<dbReference type="SMART" id="SM00254">
    <property type="entry name" value="ShKT"/>
    <property type="match status" value="7"/>
</dbReference>
<dbReference type="Gene3D" id="1.10.10.1940">
    <property type="match status" value="2"/>
</dbReference>
<keyword evidence="5" id="KW-0378">Hydrolase</keyword>
<dbReference type="GO" id="GO:0008233">
    <property type="term" value="F:peptidase activity"/>
    <property type="evidence" value="ECO:0007669"/>
    <property type="project" value="UniProtKB-KW"/>
</dbReference>
<dbReference type="PROSITE" id="PS50076">
    <property type="entry name" value="DNAJ_2"/>
    <property type="match status" value="1"/>
</dbReference>
<dbReference type="InterPro" id="IPR003582">
    <property type="entry name" value="ShKT_dom"/>
</dbReference>
<dbReference type="Proteomes" id="UP000037460">
    <property type="component" value="Unassembled WGS sequence"/>
</dbReference>
<evidence type="ECO:0000259" key="3">
    <source>
        <dbReference type="PROSITE" id="PS50076"/>
    </source>
</evidence>
<dbReference type="AlphaFoldDB" id="A0A0M0K4U5"/>
<accession>A0A0M0K4U5</accession>
<evidence type="ECO:0000259" key="4">
    <source>
        <dbReference type="PROSITE" id="PS51670"/>
    </source>
</evidence>
<reference evidence="6" key="1">
    <citation type="journal article" date="2015" name="PLoS Genet.">
        <title>Genome Sequence and Transcriptome Analyses of Chrysochromulina tobin: Metabolic Tools for Enhanced Algal Fitness in the Prominent Order Prymnesiales (Haptophyceae).</title>
        <authorList>
            <person name="Hovde B.T."/>
            <person name="Deodato C.R."/>
            <person name="Hunsperger H.M."/>
            <person name="Ryken S.A."/>
            <person name="Yost W."/>
            <person name="Jha R.K."/>
            <person name="Patterson J."/>
            <person name="Monnat R.J. Jr."/>
            <person name="Barlow S.B."/>
            <person name="Starkenburg S.R."/>
            <person name="Cattolico R.A."/>
        </authorList>
    </citation>
    <scope>NUCLEOTIDE SEQUENCE</scope>
    <source>
        <strain evidence="6">CCMP291</strain>
    </source>
</reference>
<feature type="chain" id="PRO_5005602358" evidence="2">
    <location>
        <begin position="18"/>
        <end position="656"/>
    </location>
</feature>
<comment type="caution">
    <text evidence="5">The sequence shown here is derived from an EMBL/GenBank/DDBJ whole genome shotgun (WGS) entry which is preliminary data.</text>
</comment>
<dbReference type="PROSITE" id="PS51670">
    <property type="entry name" value="SHKT"/>
    <property type="match status" value="5"/>
</dbReference>
<dbReference type="SUPFAM" id="SSF46565">
    <property type="entry name" value="Chaperone J-domain"/>
    <property type="match status" value="1"/>
</dbReference>
<feature type="domain" description="ShKT" evidence="4">
    <location>
        <begin position="501"/>
        <end position="538"/>
    </location>
</feature>
<feature type="domain" description="ShKT" evidence="4">
    <location>
        <begin position="606"/>
        <end position="640"/>
    </location>
</feature>
<organism evidence="5 6">
    <name type="scientific">Chrysochromulina tobinii</name>
    <dbReference type="NCBI Taxonomy" id="1460289"/>
    <lineage>
        <taxon>Eukaryota</taxon>
        <taxon>Haptista</taxon>
        <taxon>Haptophyta</taxon>
        <taxon>Prymnesiophyceae</taxon>
        <taxon>Prymnesiales</taxon>
        <taxon>Chrysochromulinaceae</taxon>
        <taxon>Chrysochromulina</taxon>
    </lineage>
</organism>
<dbReference type="SMART" id="SM00271">
    <property type="entry name" value="DnaJ"/>
    <property type="match status" value="1"/>
</dbReference>
<evidence type="ECO:0000256" key="1">
    <source>
        <dbReference type="SAM" id="MobiDB-lite"/>
    </source>
</evidence>
<feature type="domain" description="ShKT" evidence="4">
    <location>
        <begin position="411"/>
        <end position="445"/>
    </location>
</feature>